<dbReference type="CDD" id="cd06170">
    <property type="entry name" value="LuxR_C_like"/>
    <property type="match status" value="1"/>
</dbReference>
<dbReference type="Gene3D" id="1.10.10.10">
    <property type="entry name" value="Winged helix-like DNA-binding domain superfamily/Winged helix DNA-binding domain"/>
    <property type="match status" value="1"/>
</dbReference>
<dbReference type="InterPro" id="IPR000792">
    <property type="entry name" value="Tscrpt_reg_LuxR_C"/>
</dbReference>
<protein>
    <submittedName>
        <fullName evidence="7">DNA-binding response regulator</fullName>
    </submittedName>
</protein>
<feature type="modified residue" description="4-aspartylphosphate" evidence="4">
    <location>
        <position position="56"/>
    </location>
</feature>
<dbReference type="Gene3D" id="3.40.50.2300">
    <property type="match status" value="1"/>
</dbReference>
<feature type="domain" description="Response regulatory" evidence="6">
    <location>
        <begin position="7"/>
        <end position="121"/>
    </location>
</feature>
<dbReference type="PANTHER" id="PTHR44688:SF16">
    <property type="entry name" value="DNA-BINDING TRANSCRIPTIONAL ACTIVATOR DEVR_DOSR"/>
    <property type="match status" value="1"/>
</dbReference>
<dbReference type="SUPFAM" id="SSF46894">
    <property type="entry name" value="C-terminal effector domain of the bipartite response regulators"/>
    <property type="match status" value="1"/>
</dbReference>
<dbReference type="GO" id="GO:0000160">
    <property type="term" value="P:phosphorelay signal transduction system"/>
    <property type="evidence" value="ECO:0007669"/>
    <property type="project" value="InterPro"/>
</dbReference>
<dbReference type="GO" id="GO:0003677">
    <property type="term" value="F:DNA binding"/>
    <property type="evidence" value="ECO:0007669"/>
    <property type="project" value="UniProtKB-KW"/>
</dbReference>
<keyword evidence="8" id="KW-1185">Reference proteome</keyword>
<evidence type="ECO:0000256" key="3">
    <source>
        <dbReference type="ARBA" id="ARBA00023163"/>
    </source>
</evidence>
<evidence type="ECO:0000256" key="2">
    <source>
        <dbReference type="ARBA" id="ARBA00023125"/>
    </source>
</evidence>
<dbReference type="RefSeq" id="WP_213945216.1">
    <property type="nucleotide sequence ID" value="NZ_JAHCMY010000004.1"/>
</dbReference>
<dbReference type="GO" id="GO:0006355">
    <property type="term" value="P:regulation of DNA-templated transcription"/>
    <property type="evidence" value="ECO:0007669"/>
    <property type="project" value="InterPro"/>
</dbReference>
<evidence type="ECO:0000259" key="5">
    <source>
        <dbReference type="PROSITE" id="PS50043"/>
    </source>
</evidence>
<dbReference type="Proteomes" id="UP001319104">
    <property type="component" value="Unassembled WGS sequence"/>
</dbReference>
<evidence type="ECO:0000256" key="1">
    <source>
        <dbReference type="ARBA" id="ARBA00023015"/>
    </source>
</evidence>
<dbReference type="PROSITE" id="PS50043">
    <property type="entry name" value="HTH_LUXR_2"/>
    <property type="match status" value="1"/>
</dbReference>
<keyword evidence="3" id="KW-0804">Transcription</keyword>
<comment type="caution">
    <text evidence="7">The sequence shown here is derived from an EMBL/GenBank/DDBJ whole genome shotgun (WGS) entry which is preliminary data.</text>
</comment>
<proteinExistence type="predicted"/>
<dbReference type="InterPro" id="IPR016032">
    <property type="entry name" value="Sig_transdc_resp-reg_C-effctor"/>
</dbReference>
<dbReference type="AlphaFoldDB" id="A0AAP2G1C3"/>
<keyword evidence="2 7" id="KW-0238">DNA-binding</keyword>
<name>A0AAP2G1C3_9BACT</name>
<gene>
    <name evidence="7" type="ORF">KI659_10060</name>
</gene>
<keyword evidence="1" id="KW-0805">Transcription regulation</keyword>
<feature type="domain" description="HTH luxR-type" evidence="5">
    <location>
        <begin position="264"/>
        <end position="330"/>
    </location>
</feature>
<dbReference type="SUPFAM" id="SSF52172">
    <property type="entry name" value="CheY-like"/>
    <property type="match status" value="1"/>
</dbReference>
<dbReference type="PRINTS" id="PR00038">
    <property type="entry name" value="HTHLUXR"/>
</dbReference>
<keyword evidence="4" id="KW-0597">Phosphoprotein</keyword>
<evidence type="ECO:0000313" key="8">
    <source>
        <dbReference type="Proteomes" id="UP001319104"/>
    </source>
</evidence>
<dbReference type="InterPro" id="IPR036388">
    <property type="entry name" value="WH-like_DNA-bd_sf"/>
</dbReference>
<dbReference type="EMBL" id="JAHCMY010000004">
    <property type="protein sequence ID" value="MBS9524359.1"/>
    <property type="molecule type" value="Genomic_DNA"/>
</dbReference>
<dbReference type="PANTHER" id="PTHR44688">
    <property type="entry name" value="DNA-BINDING TRANSCRIPTIONAL ACTIVATOR DEVR_DOSR"/>
    <property type="match status" value="1"/>
</dbReference>
<accession>A0AAP2G1C3</accession>
<dbReference type="Pfam" id="PF00196">
    <property type="entry name" value="GerE"/>
    <property type="match status" value="1"/>
</dbReference>
<reference evidence="7 8" key="1">
    <citation type="submission" date="2021-05" db="EMBL/GenBank/DDBJ databases">
        <authorList>
            <person name="Zhang Z.D."/>
            <person name="Osman G."/>
        </authorList>
    </citation>
    <scope>NUCLEOTIDE SEQUENCE [LARGE SCALE GENOMIC DNA]</scope>
    <source>
        <strain evidence="7 8">KCTC 32217</strain>
    </source>
</reference>
<dbReference type="InterPro" id="IPR001789">
    <property type="entry name" value="Sig_transdc_resp-reg_receiver"/>
</dbReference>
<dbReference type="PROSITE" id="PS50110">
    <property type="entry name" value="RESPONSE_REGULATORY"/>
    <property type="match status" value="1"/>
</dbReference>
<dbReference type="SMART" id="SM00421">
    <property type="entry name" value="HTH_LUXR"/>
    <property type="match status" value="1"/>
</dbReference>
<evidence type="ECO:0000256" key="4">
    <source>
        <dbReference type="PROSITE-ProRule" id="PRU00169"/>
    </source>
</evidence>
<sequence>MNSQIPRVLLISSCGTTKTKVEKLLSKNGFLIERVSQIEEIDGFFRENCVDAILCDQMINGRAGMDLFQQFQLAFQATPFFLIMNEFDADEVMIALEVGVTNLIFPPFSKTSLIGKIENELIKRKNANLFKVNEFAELFEESLALKILMRDDKIFKCNAALTEMNPEFFGAAEGKSFEEVFDVELHKSNRLNIKRLQSGVSNIVKLNRVKCKYSDCLFDMLLFKGSQGEQGEYLIELTLLEKWNSNDNSEEIKLPAGVPVNYEAIGEKVHLTDRELQVLELSAAGLPIKVIAEELSVSNRTVEKHRANIMEKLGAGNIIEAIIAWYVQIGVIKGPNSESHLKSGVLN</sequence>
<organism evidence="7 8">
    <name type="scientific">Litoribacter ruber</name>
    <dbReference type="NCBI Taxonomy" id="702568"/>
    <lineage>
        <taxon>Bacteria</taxon>
        <taxon>Pseudomonadati</taxon>
        <taxon>Bacteroidota</taxon>
        <taxon>Cytophagia</taxon>
        <taxon>Cytophagales</taxon>
        <taxon>Cyclobacteriaceae</taxon>
        <taxon>Litoribacter</taxon>
    </lineage>
</organism>
<dbReference type="InterPro" id="IPR011006">
    <property type="entry name" value="CheY-like_superfamily"/>
</dbReference>
<evidence type="ECO:0000313" key="7">
    <source>
        <dbReference type="EMBL" id="MBS9524359.1"/>
    </source>
</evidence>
<evidence type="ECO:0000259" key="6">
    <source>
        <dbReference type="PROSITE" id="PS50110"/>
    </source>
</evidence>